<dbReference type="AlphaFoldDB" id="A0A183TIC1"/>
<dbReference type="InterPro" id="IPR048720">
    <property type="entry name" value="PROPPIN"/>
</dbReference>
<keyword evidence="6" id="KW-1185">Reference proteome</keyword>
<proteinExistence type="inferred from homology"/>
<keyword evidence="3" id="KW-0072">Autophagy</keyword>
<dbReference type="Pfam" id="PF21032">
    <property type="entry name" value="PROPPIN"/>
    <property type="match status" value="1"/>
</dbReference>
<keyword evidence="1" id="KW-0853">WD repeat</keyword>
<keyword evidence="2" id="KW-0677">Repeat</keyword>
<dbReference type="OrthoDB" id="1667587at2759"/>
<dbReference type="Gene3D" id="2.130.10.10">
    <property type="entry name" value="YVTN repeat-like/Quinoprotein amine dehydrogenase"/>
    <property type="match status" value="1"/>
</dbReference>
<evidence type="ECO:0000313" key="6">
    <source>
        <dbReference type="Proteomes" id="UP000275846"/>
    </source>
</evidence>
<dbReference type="WBParaSite" id="SSLN_0001683101-mRNA-1">
    <property type="protein sequence ID" value="SSLN_0001683101-mRNA-1"/>
    <property type="gene ID" value="SSLN_0001683101"/>
</dbReference>
<evidence type="ECO:0000256" key="4">
    <source>
        <dbReference type="ARBA" id="ARBA00025740"/>
    </source>
</evidence>
<protein>
    <submittedName>
        <fullName evidence="7">WD repeat domain phosphoinositide-interacting protein 2</fullName>
    </submittedName>
</protein>
<name>A0A183TIC1_SCHSO</name>
<reference evidence="5 6" key="2">
    <citation type="submission" date="2018-11" db="EMBL/GenBank/DDBJ databases">
        <authorList>
            <consortium name="Pathogen Informatics"/>
        </authorList>
    </citation>
    <scope>NUCLEOTIDE SEQUENCE [LARGE SCALE GENOMIC DNA]</scope>
    <source>
        <strain evidence="5 6">NST_G2</strain>
    </source>
</reference>
<gene>
    <name evidence="5" type="ORF">SSLN_LOCUS16219</name>
</gene>
<dbReference type="EMBL" id="UYSU01040821">
    <property type="protein sequence ID" value="VDM02605.1"/>
    <property type="molecule type" value="Genomic_DNA"/>
</dbReference>
<dbReference type="GO" id="GO:0006914">
    <property type="term" value="P:autophagy"/>
    <property type="evidence" value="ECO:0007669"/>
    <property type="project" value="UniProtKB-KW"/>
</dbReference>
<dbReference type="InterPro" id="IPR015943">
    <property type="entry name" value="WD40/YVTN_repeat-like_dom_sf"/>
</dbReference>
<dbReference type="Proteomes" id="UP000275846">
    <property type="component" value="Unassembled WGS sequence"/>
</dbReference>
<dbReference type="GO" id="GO:0005737">
    <property type="term" value="C:cytoplasm"/>
    <property type="evidence" value="ECO:0007669"/>
    <property type="project" value="UniProtKB-ARBA"/>
</dbReference>
<dbReference type="SUPFAM" id="SSF50978">
    <property type="entry name" value="WD40 repeat-like"/>
    <property type="match status" value="1"/>
</dbReference>
<dbReference type="STRING" id="70667.A0A183TIC1"/>
<dbReference type="PANTHER" id="PTHR11227">
    <property type="entry name" value="WD-REPEAT PROTEIN INTERACTING WITH PHOSPHOINOSIDES WIPI -RELATED"/>
    <property type="match status" value="1"/>
</dbReference>
<reference evidence="7" key="1">
    <citation type="submission" date="2016-06" db="UniProtKB">
        <authorList>
            <consortium name="WormBaseParasite"/>
        </authorList>
    </citation>
    <scope>IDENTIFICATION</scope>
</reference>
<evidence type="ECO:0000313" key="7">
    <source>
        <dbReference type="WBParaSite" id="SSLN_0001683101-mRNA-1"/>
    </source>
</evidence>
<evidence type="ECO:0000313" key="5">
    <source>
        <dbReference type="EMBL" id="VDM02605.1"/>
    </source>
</evidence>
<evidence type="ECO:0000256" key="3">
    <source>
        <dbReference type="ARBA" id="ARBA00023006"/>
    </source>
</evidence>
<dbReference type="InterPro" id="IPR036322">
    <property type="entry name" value="WD40_repeat_dom_sf"/>
</dbReference>
<sequence>MCMVGRLFTSSLVTLVSLNNMRKLLVFHYRRKTLICEYQYSHTIVAVKMNRQRLVVCVEDDIFIHNIRDMEMLHKVEETPPNRSGVIALSSNPAKCYLAYPGSHRVGTVFIFDALNFTNVTSIAAHDGLLAALTFNSAATMLATASERGTVVRVFSIPQGDRLMEFRRGLARCAQICCLSFSLDNHFLVAASNTETVHVFKLDSTAPR</sequence>
<organism evidence="7">
    <name type="scientific">Schistocephalus solidus</name>
    <name type="common">Tapeworm</name>
    <dbReference type="NCBI Taxonomy" id="70667"/>
    <lineage>
        <taxon>Eukaryota</taxon>
        <taxon>Metazoa</taxon>
        <taxon>Spiralia</taxon>
        <taxon>Lophotrochozoa</taxon>
        <taxon>Platyhelminthes</taxon>
        <taxon>Cestoda</taxon>
        <taxon>Eucestoda</taxon>
        <taxon>Diphyllobothriidea</taxon>
        <taxon>Diphyllobothriidae</taxon>
        <taxon>Schistocephalus</taxon>
    </lineage>
</organism>
<dbReference type="InterPro" id="IPR001680">
    <property type="entry name" value="WD40_rpt"/>
</dbReference>
<dbReference type="SMART" id="SM00320">
    <property type="entry name" value="WD40"/>
    <property type="match status" value="2"/>
</dbReference>
<evidence type="ECO:0000256" key="2">
    <source>
        <dbReference type="ARBA" id="ARBA00022737"/>
    </source>
</evidence>
<comment type="similarity">
    <text evidence="4">Belongs to the WD repeat PROPPIN family.</text>
</comment>
<accession>A0A183TIC1</accession>
<evidence type="ECO:0000256" key="1">
    <source>
        <dbReference type="ARBA" id="ARBA00022574"/>
    </source>
</evidence>